<feature type="compositionally biased region" description="Basic residues" evidence="11">
    <location>
        <begin position="718"/>
        <end position="727"/>
    </location>
</feature>
<evidence type="ECO:0000313" key="17">
    <source>
        <dbReference type="EMBL" id="PNW85677.1"/>
    </source>
</evidence>
<dbReference type="GO" id="GO:0008168">
    <property type="term" value="F:methyltransferase activity"/>
    <property type="evidence" value="ECO:0007669"/>
    <property type="project" value="UniProtKB-KW"/>
</dbReference>
<dbReference type="PANTHER" id="PTHR13793">
    <property type="entry name" value="PHD FINGER PROTEINS"/>
    <property type="match status" value="1"/>
</dbReference>
<feature type="region of interest" description="Disordered" evidence="11">
    <location>
        <begin position="959"/>
        <end position="996"/>
    </location>
</feature>
<evidence type="ECO:0008006" key="19">
    <source>
        <dbReference type="Google" id="ProtNLM"/>
    </source>
</evidence>
<dbReference type="GO" id="GO:0008270">
    <property type="term" value="F:zinc ion binding"/>
    <property type="evidence" value="ECO:0007669"/>
    <property type="project" value="UniProtKB-KW"/>
</dbReference>
<dbReference type="GO" id="GO:0140993">
    <property type="term" value="F:histone modifying activity"/>
    <property type="evidence" value="ECO:0007669"/>
    <property type="project" value="UniProtKB-ARBA"/>
</dbReference>
<dbReference type="Proteomes" id="UP000006906">
    <property type="component" value="Chromosome 3"/>
</dbReference>
<evidence type="ECO:0000256" key="5">
    <source>
        <dbReference type="ARBA" id="ARBA00022723"/>
    </source>
</evidence>
<dbReference type="InterPro" id="IPR003888">
    <property type="entry name" value="FYrich_N"/>
</dbReference>
<evidence type="ECO:0000256" key="6">
    <source>
        <dbReference type="ARBA" id="ARBA00022771"/>
    </source>
</evidence>
<dbReference type="PROSITE" id="PS51805">
    <property type="entry name" value="EPHD"/>
    <property type="match status" value="1"/>
</dbReference>
<dbReference type="PROSITE" id="PS51543">
    <property type="entry name" value="FYRC"/>
    <property type="match status" value="1"/>
</dbReference>
<keyword evidence="4" id="KW-0949">S-adenosyl-L-methionine</keyword>
<keyword evidence="2" id="KW-0489">Methyltransferase</keyword>
<dbReference type="FunCoup" id="A0A2K3DYU9">
    <property type="interactions" value="203"/>
</dbReference>
<evidence type="ECO:0000313" key="18">
    <source>
        <dbReference type="Proteomes" id="UP000006906"/>
    </source>
</evidence>
<dbReference type="SUPFAM" id="SSF82199">
    <property type="entry name" value="SET domain"/>
    <property type="match status" value="1"/>
</dbReference>
<protein>
    <recommendedName>
        <fullName evidence="19">Histone-lysine N-methyltransferase</fullName>
    </recommendedName>
</protein>
<dbReference type="Pfam" id="PF21743">
    <property type="entry name" value="PTM_DIR17_Tudor"/>
    <property type="match status" value="1"/>
</dbReference>
<feature type="region of interest" description="Disordered" evidence="11">
    <location>
        <begin position="809"/>
        <end position="834"/>
    </location>
</feature>
<dbReference type="InterPro" id="IPR013083">
    <property type="entry name" value="Znf_RING/FYVE/PHD"/>
</dbReference>
<feature type="region of interest" description="Disordered" evidence="11">
    <location>
        <begin position="161"/>
        <end position="198"/>
    </location>
</feature>
<feature type="region of interest" description="Disordered" evidence="11">
    <location>
        <begin position="1622"/>
        <end position="1646"/>
    </location>
</feature>
<dbReference type="CDD" id="cd10518">
    <property type="entry name" value="SET_SETD1-like"/>
    <property type="match status" value="1"/>
</dbReference>
<evidence type="ECO:0000259" key="13">
    <source>
        <dbReference type="PROSITE" id="PS50280"/>
    </source>
</evidence>
<keyword evidence="8" id="KW-0156">Chromatin regulator</keyword>
<feature type="compositionally biased region" description="Low complexity" evidence="11">
    <location>
        <begin position="279"/>
        <end position="289"/>
    </location>
</feature>
<dbReference type="PROSITE" id="PS51542">
    <property type="entry name" value="FYRN"/>
    <property type="match status" value="1"/>
</dbReference>
<keyword evidence="9" id="KW-0539">Nucleus</keyword>
<evidence type="ECO:0000256" key="9">
    <source>
        <dbReference type="ARBA" id="ARBA00023242"/>
    </source>
</evidence>
<dbReference type="Gramene" id="PNW85677">
    <property type="protein sequence ID" value="PNW85677"/>
    <property type="gene ID" value="CHLRE_03g197700v5"/>
</dbReference>
<dbReference type="OMA" id="CERFANW"/>
<dbReference type="PANTHER" id="PTHR13793:SF140">
    <property type="entry name" value="HISTONE-LYSINE N-METHYLTRANSFERASE ATX2"/>
    <property type="match status" value="1"/>
</dbReference>
<comment type="subcellular location">
    <subcellularLocation>
        <location evidence="1">Nucleus</location>
    </subcellularLocation>
</comment>
<dbReference type="InterPro" id="IPR019787">
    <property type="entry name" value="Znf_PHD-finger"/>
</dbReference>
<dbReference type="Pfam" id="PF00855">
    <property type="entry name" value="PWWP"/>
    <property type="match status" value="1"/>
</dbReference>
<dbReference type="GO" id="GO:0005634">
    <property type="term" value="C:nucleus"/>
    <property type="evidence" value="ECO:0007669"/>
    <property type="project" value="UniProtKB-SubCell"/>
</dbReference>
<keyword evidence="18" id="KW-1185">Reference proteome</keyword>
<evidence type="ECO:0000256" key="8">
    <source>
        <dbReference type="ARBA" id="ARBA00022853"/>
    </source>
</evidence>
<dbReference type="SMART" id="SM00541">
    <property type="entry name" value="FYRN"/>
    <property type="match status" value="1"/>
</dbReference>
<dbReference type="InterPro" id="IPR001214">
    <property type="entry name" value="SET_dom"/>
</dbReference>
<feature type="compositionally biased region" description="Low complexity" evidence="11">
    <location>
        <begin position="979"/>
        <end position="993"/>
    </location>
</feature>
<dbReference type="Pfam" id="PF00856">
    <property type="entry name" value="SET"/>
    <property type="match status" value="1"/>
</dbReference>
<dbReference type="InterPro" id="IPR014002">
    <property type="entry name" value="Agenet_dom_plant"/>
</dbReference>
<dbReference type="Pfam" id="PF13832">
    <property type="entry name" value="zf-HC5HC2H_2"/>
    <property type="match status" value="1"/>
</dbReference>
<gene>
    <name evidence="17" type="ORF">CHLRE_03g197700v5</name>
</gene>
<feature type="region of interest" description="Disordered" evidence="11">
    <location>
        <begin position="1355"/>
        <end position="1427"/>
    </location>
</feature>
<dbReference type="Pfam" id="PF05964">
    <property type="entry name" value="FYRN"/>
    <property type="match status" value="1"/>
</dbReference>
<feature type="domain" description="SET" evidence="13">
    <location>
        <begin position="1730"/>
        <end position="1854"/>
    </location>
</feature>
<dbReference type="InterPro" id="IPR047365">
    <property type="entry name" value="Tudor_AtPTM-like"/>
</dbReference>
<evidence type="ECO:0000256" key="10">
    <source>
        <dbReference type="PROSITE-ProRule" id="PRU00146"/>
    </source>
</evidence>
<evidence type="ECO:0000256" key="1">
    <source>
        <dbReference type="ARBA" id="ARBA00004123"/>
    </source>
</evidence>
<dbReference type="RefSeq" id="XP_042926404.1">
    <property type="nucleotide sequence ID" value="XM_043061275.1"/>
</dbReference>
<feature type="compositionally biased region" description="Gly residues" evidence="11">
    <location>
        <begin position="1411"/>
        <end position="1420"/>
    </location>
</feature>
<evidence type="ECO:0000256" key="3">
    <source>
        <dbReference type="ARBA" id="ARBA00022679"/>
    </source>
</evidence>
<feature type="compositionally biased region" description="Acidic residues" evidence="11">
    <location>
        <begin position="1881"/>
        <end position="1897"/>
    </location>
</feature>
<dbReference type="Gene3D" id="2.30.30.140">
    <property type="match status" value="3"/>
</dbReference>
<dbReference type="KEGG" id="cre:CHLRE_03g197700v5"/>
<keyword evidence="7" id="KW-0862">Zinc</keyword>
<feature type="region of interest" description="Disordered" evidence="11">
    <location>
        <begin position="279"/>
        <end position="299"/>
    </location>
</feature>
<dbReference type="CDD" id="cd20404">
    <property type="entry name" value="Tudor_Agenet_AtEML-like"/>
    <property type="match status" value="2"/>
</dbReference>
<feature type="compositionally biased region" description="Acidic residues" evidence="11">
    <location>
        <begin position="966"/>
        <end position="978"/>
    </location>
</feature>
<dbReference type="SMART" id="SM00743">
    <property type="entry name" value="Agenet"/>
    <property type="match status" value="2"/>
</dbReference>
<dbReference type="InterPro" id="IPR000313">
    <property type="entry name" value="PWWP_dom"/>
</dbReference>
<accession>A0A2K3DYU9</accession>
<dbReference type="STRING" id="3055.A0A2K3DYU9"/>
<feature type="compositionally biased region" description="Basic residues" evidence="11">
    <location>
        <begin position="1457"/>
        <end position="1467"/>
    </location>
</feature>
<dbReference type="SMART" id="SM00317">
    <property type="entry name" value="SET"/>
    <property type="match status" value="1"/>
</dbReference>
<dbReference type="InParanoid" id="A0A2K3DYU9"/>
<dbReference type="PROSITE" id="PS50812">
    <property type="entry name" value="PWWP"/>
    <property type="match status" value="1"/>
</dbReference>
<evidence type="ECO:0000259" key="12">
    <source>
        <dbReference type="PROSITE" id="PS50016"/>
    </source>
</evidence>
<feature type="region of interest" description="Disordered" evidence="11">
    <location>
        <begin position="1878"/>
        <end position="1918"/>
    </location>
</feature>
<keyword evidence="3" id="KW-0808">Transferase</keyword>
<proteinExistence type="predicted"/>
<reference evidence="17 18" key="1">
    <citation type="journal article" date="2007" name="Science">
        <title>The Chlamydomonas genome reveals the evolution of key animal and plant functions.</title>
        <authorList>
            <person name="Merchant S.S."/>
            <person name="Prochnik S.E."/>
            <person name="Vallon O."/>
            <person name="Harris E.H."/>
            <person name="Karpowicz S.J."/>
            <person name="Witman G.B."/>
            <person name="Terry A."/>
            <person name="Salamov A."/>
            <person name="Fritz-Laylin L.K."/>
            <person name="Marechal-Drouard L."/>
            <person name="Marshall W.F."/>
            <person name="Qu L.H."/>
            <person name="Nelson D.R."/>
            <person name="Sanderfoot A.A."/>
            <person name="Spalding M.H."/>
            <person name="Kapitonov V.V."/>
            <person name="Ren Q."/>
            <person name="Ferris P."/>
            <person name="Lindquist E."/>
            <person name="Shapiro H."/>
            <person name="Lucas S.M."/>
            <person name="Grimwood J."/>
            <person name="Schmutz J."/>
            <person name="Cardol P."/>
            <person name="Cerutti H."/>
            <person name="Chanfreau G."/>
            <person name="Chen C.L."/>
            <person name="Cognat V."/>
            <person name="Croft M.T."/>
            <person name="Dent R."/>
            <person name="Dutcher S."/>
            <person name="Fernandez E."/>
            <person name="Fukuzawa H."/>
            <person name="Gonzalez-Ballester D."/>
            <person name="Gonzalez-Halphen D."/>
            <person name="Hallmann A."/>
            <person name="Hanikenne M."/>
            <person name="Hippler M."/>
            <person name="Inwood W."/>
            <person name="Jabbari K."/>
            <person name="Kalanon M."/>
            <person name="Kuras R."/>
            <person name="Lefebvre P.A."/>
            <person name="Lemaire S.D."/>
            <person name="Lobanov A.V."/>
            <person name="Lohr M."/>
            <person name="Manuell A."/>
            <person name="Meier I."/>
            <person name="Mets L."/>
            <person name="Mittag M."/>
            <person name="Mittelmeier T."/>
            <person name="Moroney J.V."/>
            <person name="Moseley J."/>
            <person name="Napoli C."/>
            <person name="Nedelcu A.M."/>
            <person name="Niyogi K."/>
            <person name="Novoselov S.V."/>
            <person name="Paulsen I.T."/>
            <person name="Pazour G."/>
            <person name="Purton S."/>
            <person name="Ral J.P."/>
            <person name="Riano-Pachon D.M."/>
            <person name="Riekhof W."/>
            <person name="Rymarquis L."/>
            <person name="Schroda M."/>
            <person name="Stern D."/>
            <person name="Umen J."/>
            <person name="Willows R."/>
            <person name="Wilson N."/>
            <person name="Zimmer S.L."/>
            <person name="Allmer J."/>
            <person name="Balk J."/>
            <person name="Bisova K."/>
            <person name="Chen C.J."/>
            <person name="Elias M."/>
            <person name="Gendler K."/>
            <person name="Hauser C."/>
            <person name="Lamb M.R."/>
            <person name="Ledford H."/>
            <person name="Long J.C."/>
            <person name="Minagawa J."/>
            <person name="Page M.D."/>
            <person name="Pan J."/>
            <person name="Pootakham W."/>
            <person name="Roje S."/>
            <person name="Rose A."/>
            <person name="Stahlberg E."/>
            <person name="Terauchi A.M."/>
            <person name="Yang P."/>
            <person name="Ball S."/>
            <person name="Bowler C."/>
            <person name="Dieckmann C.L."/>
            <person name="Gladyshev V.N."/>
            <person name="Green P."/>
            <person name="Jorgensen R."/>
            <person name="Mayfield S."/>
            <person name="Mueller-Roeber B."/>
            <person name="Rajamani S."/>
            <person name="Sayre R.T."/>
            <person name="Brokstein P."/>
            <person name="Dubchak I."/>
            <person name="Goodstein D."/>
            <person name="Hornick L."/>
            <person name="Huang Y.W."/>
            <person name="Jhaveri J."/>
            <person name="Luo Y."/>
            <person name="Martinez D."/>
            <person name="Ngau W.C."/>
            <person name="Otillar B."/>
            <person name="Poliakov A."/>
            <person name="Porter A."/>
            <person name="Szajkowski L."/>
            <person name="Werner G."/>
            <person name="Zhou K."/>
            <person name="Grigoriev I.V."/>
            <person name="Rokhsar D.S."/>
            <person name="Grossman A.R."/>
        </authorList>
    </citation>
    <scope>NUCLEOTIDE SEQUENCE [LARGE SCALE GENOMIC DNA]</scope>
    <source>
        <strain evidence="18">CC-503</strain>
    </source>
</reference>
<feature type="compositionally biased region" description="Low complexity" evidence="11">
    <location>
        <begin position="746"/>
        <end position="760"/>
    </location>
</feature>
<dbReference type="InterPro" id="IPR046341">
    <property type="entry name" value="SET_dom_sf"/>
</dbReference>
<dbReference type="Gene3D" id="2.170.270.10">
    <property type="entry name" value="SET domain"/>
    <property type="match status" value="1"/>
</dbReference>
<evidence type="ECO:0000256" key="11">
    <source>
        <dbReference type="SAM" id="MobiDB-lite"/>
    </source>
</evidence>
<dbReference type="Gene3D" id="3.30.40.10">
    <property type="entry name" value="Zinc/RING finger domain, C3HC4 (zinc finger)"/>
    <property type="match status" value="2"/>
</dbReference>
<dbReference type="InterPro" id="IPR003616">
    <property type="entry name" value="Post-SET_dom"/>
</dbReference>
<dbReference type="PROSITE" id="PS50868">
    <property type="entry name" value="POST_SET"/>
    <property type="match status" value="1"/>
</dbReference>
<feature type="region of interest" description="Disordered" evidence="11">
    <location>
        <begin position="677"/>
        <end position="776"/>
    </location>
</feature>
<dbReference type="PROSITE" id="PS50280">
    <property type="entry name" value="SET"/>
    <property type="match status" value="1"/>
</dbReference>
<dbReference type="GO" id="GO:0032259">
    <property type="term" value="P:methylation"/>
    <property type="evidence" value="ECO:0007669"/>
    <property type="project" value="UniProtKB-KW"/>
</dbReference>
<dbReference type="EMBL" id="CM008964">
    <property type="protein sequence ID" value="PNW85677.1"/>
    <property type="molecule type" value="Genomic_DNA"/>
</dbReference>
<feature type="domain" description="PHD-type" evidence="12">
    <location>
        <begin position="1191"/>
        <end position="1243"/>
    </location>
</feature>
<sequence length="1918" mass="202432">MRPAKKQKTEVPRCPTVWALTDAALWEPYALIGKQVRVLWPGENRYFAGTIVQYFPDSCEHEVHYEDGDEELLVLAAEKVQLLPECVRTLPPPAPAQLSTLAKRLDDLAASLESRALQQRTGRGRATLKEEDRQKFEMYRRRAGEVRLAKERRELMLRLECQHQKQRQPLDRASSGVDPASPTPQRKQTAQKRLGVTGPGVIPLGAKAAAGASRPSRAAAASAAAAIAATSQGRRCGTAVDTAALSAAAADDEATSSPEVPFRVCSPGSAKRRKQLLQQQHGFQQPLGKPKGKRGGKACKVSADSSDIMALDSTGGLDLDSVAAELLQGGHPWAGAWAGGRKGASADVGRLYVPRPWPAVPVSVQAAPVAAAPSIGAAKVSAPLQPEIAGVADAGAKQPDGTAAGGEAAAAPGLQEGTAAALGENSGGEGKAVDEDRRRASAVADELRTAYQHFREHCAGFKQYHELQVALWLAPEQLVGRELRVLWPDEEAWFCGRVTKYMPEQGTHTVEYDDGDVEHLHLAAEEVRLQLVPGEAERELVPKSSSALRHMAELMEANVARARRRVAELRAGVAPGAAVAAAPEGAGDGQQQREAQPEAEDPDELEAKADRWCKRAAQLHTLVAAMAKEEAESTKGEAAKEVAVPQAAGATPAATSAVAAAAVAAAAPAQEPQAARVADLAAEAKPAGRGSRSSKQQVVQQAQSEQPGLEALDDGGLKHGKAGKRGARTQASAASQDSKKHRPGRGRTSARSAAAALAPADQDTVMPEAKEVDTAAVEPTSEAALAASLEAASAPAGAEGAIAEAMPAAGTADQMAEQGDATAAAEPSSRPDDWATVQVLRPGEVVWAQVRRSAPWPAIVITREEAEREGLVGGSRLGHNHQVFVRFFGDYTVFALPAISAGARIPDRGAVVPFLSGLQLGWHARRGAAGGAASSAHAQRFLRALFELRAYMTEGELPRGMIPPNFDEDEDEEEDGSEEIATVAGGRGSAAARGRGGAGTTALDPLAGAVQLPFAVGPKLRILALGEVVWLSRHFHDEKYIYPLGFKAERMMGSGASGGREVMHVMEVISEDGVRPLFRITPEGKQPVTADTASKTMRALFEEDVRARGRAFARTGADLFGLSNARVAALVRALPGAERCERFANWPADMEKPPPPTLTPYEEAQRRALYARALRLPEGVVGVPQTKAGMCFECEVCGEDEESSDDVKLECDMCRCVVHTRCYGVTQPPPPGALWLCDVCQMHATGLPEELSPPCELCPVLGGARKRTESGGYVHLLCALWTPGVTFGNVDTLEPVEGVAKAVQSRASLRCSLCSQMHGACIQCAGDRCYTAFHPMCAREAGMALCELRQGKRAAGAPGRSKGAADAPADTSAAGLAAPGGPQGRSREASEGGAGVDADGPHGKENQPQPGDGGKAGSGTAGATRTAAPSAAQGITCPLAAATAAVAGSAAAGPLQRRNRNRNRGGRHGSAYAMAGVTLGKGVTMACFCLRHEELVLHRHEFKPSYPGGRFAERRADLTREQLRARRDALLAAEKAVAAEAAAQAVQQTEQEQQQLTRQSVETGRSMSFADWRSRGHRAPEAVAIAREKRSFVRQLPYLVTGRLQHSEEQVRALAPIAIGAKPTSCPRPTGSARARPDGHVEPEASSLQPIAGLPRQDAEATASMLPVSTQTPVSGAVVGGCKAAAEAEDSGPSAEAVEHLPLELLAAATASGARSVAERYWAMRATVSVRLAAGKSAIHGWGAFAKVPHKRGDMLIEYAGELIRPVVSDVREKRMYNDLVGCGTYIFSLNGQQHIDATKAGNMAHLLNHSCDPNCYSRAITLTDPLTGATTDHVIITAKRDLQPWEELTYDYRFNSAVELPCNCGAASCRLLVNWPEESRDGDDEEEGNSGDEGEEPGLGLGVEQQAGEAPRVRGQV</sequence>
<evidence type="ECO:0000256" key="7">
    <source>
        <dbReference type="ARBA" id="ARBA00022833"/>
    </source>
</evidence>
<feature type="compositionally biased region" description="Low complexity" evidence="11">
    <location>
        <begin position="691"/>
        <end position="706"/>
    </location>
</feature>
<dbReference type="InterPro" id="IPR034732">
    <property type="entry name" value="EPHD"/>
</dbReference>
<evidence type="ECO:0000259" key="16">
    <source>
        <dbReference type="PROSITE" id="PS51805"/>
    </source>
</evidence>
<feature type="region of interest" description="Disordered" evidence="11">
    <location>
        <begin position="1448"/>
        <end position="1469"/>
    </location>
</feature>
<dbReference type="SMART" id="SM00249">
    <property type="entry name" value="PHD"/>
    <property type="match status" value="2"/>
</dbReference>
<dbReference type="InterPro" id="IPR011011">
    <property type="entry name" value="Znf_FYVE_PHD"/>
</dbReference>
<feature type="domain" description="Post-SET" evidence="15">
    <location>
        <begin position="1859"/>
        <end position="1875"/>
    </location>
</feature>
<dbReference type="InterPro" id="IPR003889">
    <property type="entry name" value="FYrich_C"/>
</dbReference>
<dbReference type="Pfam" id="PF05965">
    <property type="entry name" value="FYRC"/>
    <property type="match status" value="1"/>
</dbReference>
<evidence type="ECO:0000259" key="14">
    <source>
        <dbReference type="PROSITE" id="PS50812"/>
    </source>
</evidence>
<dbReference type="InterPro" id="IPR001965">
    <property type="entry name" value="Znf_PHD"/>
</dbReference>
<evidence type="ECO:0000259" key="15">
    <source>
        <dbReference type="PROSITE" id="PS50868"/>
    </source>
</evidence>
<dbReference type="GeneID" id="5718787"/>
<organism evidence="17 18">
    <name type="scientific">Chlamydomonas reinhardtii</name>
    <name type="common">Chlamydomonas smithii</name>
    <dbReference type="NCBI Taxonomy" id="3055"/>
    <lineage>
        <taxon>Eukaryota</taxon>
        <taxon>Viridiplantae</taxon>
        <taxon>Chlorophyta</taxon>
        <taxon>core chlorophytes</taxon>
        <taxon>Chlorophyceae</taxon>
        <taxon>CS clade</taxon>
        <taxon>Chlamydomonadales</taxon>
        <taxon>Chlamydomonadaceae</taxon>
        <taxon>Chlamydomonas</taxon>
    </lineage>
</organism>
<dbReference type="PROSITE" id="PS50016">
    <property type="entry name" value="ZF_PHD_2"/>
    <property type="match status" value="1"/>
</dbReference>
<dbReference type="InterPro" id="IPR042010">
    <property type="entry name" value="ATX1/2_PHD"/>
</dbReference>
<feature type="domain" description="PWWP" evidence="14">
    <location>
        <begin position="842"/>
        <end position="890"/>
    </location>
</feature>
<keyword evidence="5" id="KW-0479">Metal-binding</keyword>
<dbReference type="SUPFAM" id="SSF57903">
    <property type="entry name" value="FYVE/PHD zinc finger"/>
    <property type="match status" value="1"/>
</dbReference>
<feature type="compositionally biased region" description="Low complexity" evidence="11">
    <location>
        <begin position="1364"/>
        <end position="1380"/>
    </location>
</feature>
<keyword evidence="6 10" id="KW-0863">Zinc-finger</keyword>
<dbReference type="Gene3D" id="3.30.160.360">
    <property type="match status" value="1"/>
</dbReference>
<dbReference type="InterPro" id="IPR050701">
    <property type="entry name" value="Histone_Mod_Regulator"/>
</dbReference>
<feature type="region of interest" description="Disordered" evidence="11">
    <location>
        <begin position="578"/>
        <end position="605"/>
    </location>
</feature>
<dbReference type="GO" id="GO:0006357">
    <property type="term" value="P:regulation of transcription by RNA polymerase II"/>
    <property type="evidence" value="ECO:0000318"/>
    <property type="project" value="GO_Central"/>
</dbReference>
<dbReference type="OrthoDB" id="308383at2759"/>
<dbReference type="ExpressionAtlas" id="A0A2K3DYU9">
    <property type="expression patterns" value="baseline and differential"/>
</dbReference>
<evidence type="ECO:0000256" key="2">
    <source>
        <dbReference type="ARBA" id="ARBA00022603"/>
    </source>
</evidence>
<evidence type="ECO:0000256" key="4">
    <source>
        <dbReference type="ARBA" id="ARBA00022691"/>
    </source>
</evidence>
<dbReference type="CDD" id="cd15494">
    <property type="entry name" value="PHD_ATX1_2_like"/>
    <property type="match status" value="1"/>
</dbReference>
<feature type="domain" description="PHD-type" evidence="16">
    <location>
        <begin position="1252"/>
        <end position="1361"/>
    </location>
</feature>
<dbReference type="SUPFAM" id="SSF63748">
    <property type="entry name" value="Tudor/PWWP/MBT"/>
    <property type="match status" value="2"/>
</dbReference>
<name>A0A2K3DYU9_CHLRE</name>